<dbReference type="InterPro" id="IPR011993">
    <property type="entry name" value="PH-like_dom_sf"/>
</dbReference>
<evidence type="ECO:0000313" key="7">
    <source>
        <dbReference type="EMBL" id="KAK7472088.1"/>
    </source>
</evidence>
<keyword evidence="2" id="KW-0344">Guanine-nucleotide releasing factor</keyword>
<dbReference type="SUPFAM" id="SSF50729">
    <property type="entry name" value="PH domain-like"/>
    <property type="match status" value="1"/>
</dbReference>
<dbReference type="Gene3D" id="2.30.29.30">
    <property type="entry name" value="Pleckstrin-homology domain (PH domain)/Phosphotyrosine-binding domain (PTB)"/>
    <property type="match status" value="1"/>
</dbReference>
<evidence type="ECO:0000259" key="5">
    <source>
        <dbReference type="PROSITE" id="PS50212"/>
    </source>
</evidence>
<keyword evidence="8" id="KW-1185">Reference proteome</keyword>
<dbReference type="Pfam" id="PF00617">
    <property type="entry name" value="RasGEF"/>
    <property type="match status" value="1"/>
</dbReference>
<feature type="compositionally biased region" description="Low complexity" evidence="3">
    <location>
        <begin position="1104"/>
        <end position="1122"/>
    </location>
</feature>
<feature type="region of interest" description="Disordered" evidence="3">
    <location>
        <begin position="2101"/>
        <end position="2148"/>
    </location>
</feature>
<feature type="region of interest" description="Disordered" evidence="3">
    <location>
        <begin position="1098"/>
        <end position="1176"/>
    </location>
</feature>
<feature type="compositionally biased region" description="Acidic residues" evidence="3">
    <location>
        <begin position="2101"/>
        <end position="2126"/>
    </location>
</feature>
<feature type="region of interest" description="Disordered" evidence="3">
    <location>
        <begin position="800"/>
        <end position="826"/>
    </location>
</feature>
<dbReference type="Pfam" id="PF00620">
    <property type="entry name" value="RhoGAP"/>
    <property type="match status" value="1"/>
</dbReference>
<dbReference type="PROSITE" id="PS50003">
    <property type="entry name" value="PH_DOMAIN"/>
    <property type="match status" value="1"/>
</dbReference>
<dbReference type="InterPro" id="IPR023578">
    <property type="entry name" value="Ras_GEF_dom_sf"/>
</dbReference>
<evidence type="ECO:0000259" key="4">
    <source>
        <dbReference type="PROSITE" id="PS50003"/>
    </source>
</evidence>
<name>A0ABR1K3T5_9AGAR</name>
<sequence>MAPKRAPATTNPQSPQDSLSLATGQPFPRSNSPSGGFTQFLTRPAKWFGRSASNPKISSTVAADQPRNSSSSTRKHKISRPTDPRPILDAYAGAHGARQVSVMDLNGRNPSSLDLGSPFNHDQPPSPSTSQSTSGLGDLRNISRRGWSKSADDLVRFTPTNITVDPSIEERIAQYRNRSNSNGSVLSPSTPTSPSPLSPLSHSPGGQTGGPQPFPSVEAPPITRSRSPTVTAPVVSISISAPTVDEASTSPASTPDRVHTRSHSFTPKLSSKLSAPRFIPPSPKRKGSAGSEVENVSPASSVRGVFPFSSKSQPPVPPIPDPSQHRTTAFLQPPTILEPGETEDPSSSSSSEPRRASQIVYNSGFINKFLDTTSDLQHVNIAPNKAWKPFKLELKGSKLYFYKPPGDRATGIKDLFPSELVPASQQDDDEPNVAGEEEDSFSAGGSRGRGGGRKDDLPTGRKKRAFWGRRTHPDLVRDGGDGNIEKGTFEALTHEAVFGTTFFVEEADDEERKQSSQLERWKDFAASVLLCMPYLVDSVKFEAELTRCCENLISGAEEGKKGEDKNQVRWLIGEYLRFHGKRVQISDLEDVDAATGGEATISSPSRPALHKTSSMQAVFNPTPVSSPHLGMFSPRPGAPSGSENPMSLASTLGESIRDSPGPSPTKSYFDANQKRKSGSLLSAHSSPPWASALDREGLSRDVFLLIEPKILAKSLGLFHCSVLQQFPDNLTADFVFSVPESTSSAGADTAASRRLSSSSSHSSSFSALFGSDDHPHWLTKLLMLQILGADTSTGFANTVYNPLSSPGRGRNDDPSTQHHSRQQHSRSELISSWIRVGEMCRLNGDECSWKAIMQAICSAPIARLEKIWKKVDPASVATVESWVQLCVESDSSGIKEPRITPWGGDIRNVIKEELSKVSGQNGEILSVPPIEKAKNLFEAFRTSFSLCPRKTVIAEEDTGEDVKKLVSYWWDVLVDGNVGGIAAKFQRIEQFMSLSLAAEPRRKGLYEPYHSAKSPNTPPSFTSLIPLLFPDPLPTISIIDRNSVLRGRLDSDTTDIQHLRAVDGHLRPETHHRPVSNPLGNGPTFIPAYNGDLLLAAQNPNMDSVPSSRPSSLVRSRPPSSVIDVNPADTKTDKPVGRTPSIRVKPGTSAGLDRKSSLARRNSLPSLSKRQPVIVSETSSEPPLRVIVQAGTAERLVEVLVHGLPNMAVSVSDDNGEMSLREGGTRELLLDHKEFARVWWNVFRSFMTPMIFFELLRKIYLKAQTPGSAISVEDYTRCISSRTEVFETMKTWMSKGSGAQDMLDDMQLLHSIRSFLDSPTDHFIPSSPNFQEPAVKQAWETLNDTRQFLKRNVNSYAMRPPMSRVQSFARHAVTTTDSRVRNLSTREPPDMDRMSVEEFVDNLDGMAFAAFNNVNEEDLYATSDYLEVQSADRTGWFLSRDLPTIEELVEIQNIHTHLQEVEPSSLISEMSPESLYRVLPPGVRSCLRAHMILRKWLISKLVAPKIGLRARQNRMEYLLQAIEVSRLRSTEAPSPNELANKPCVRSFVEAVITSAILSTESRLYQRAWQNIAMIRGCQCDSLAAYLARPKMKSVSSQEPLTIDLGWLIERLLDVISMPDMVEPTAQEGQNLVNFDKRRNLCNFISNAPSLLSRRLARQDDINRCGFERLSNIDRAIHSVYFDYRTLKDEAARETMSSSAGAPTPKKMARPFQKLITLQMEKSRRDKNMRSRLQKEKHHEQARNEKREEMLNKAMRGGRRPPVVATKHRNKKSMSALFNFMRPLSTAFGAETAPAMKRTASELDFVPTGKPSLVLNLTDSRVLQFINNERSYTFQLDTEDGGHYLLQALSKREMNKWIETLTRVSNIAAKRRLTYMGSPKPQVADHIQAQPATATRDPTAVFGVELEFLLEREHGRPVPPGSIPMVLDRCLAEIEARGLTEQGIYRMAGAASDITSLKDAFNRGACPVTSLTYIHAVCDLVKTWFRVLPEPIFPPSMYHEFIASTQLESLDDRIACLRKLIHRLPQANFDVLKRIAEHLDTVTDYEEHNQMTAEGLSIVWSPNLLRAPQNDFLMALANMPHSHKLVKTLITHFHVIFDDTDPEAEAEQEDELDTPIEEEEEGEDDDSMPFVPDLESIDPELTTNTSNSN</sequence>
<evidence type="ECO:0000256" key="2">
    <source>
        <dbReference type="PROSITE-ProRule" id="PRU00135"/>
    </source>
</evidence>
<feature type="region of interest" description="Disordered" evidence="3">
    <location>
        <begin position="1"/>
        <end position="356"/>
    </location>
</feature>
<dbReference type="PANTHER" id="PTHR23176:SF129">
    <property type="entry name" value="RHO GTPASE ACTIVATING PROTEIN AT 16F, ISOFORM E-RELATED"/>
    <property type="match status" value="1"/>
</dbReference>
<comment type="caution">
    <text evidence="7">The sequence shown here is derived from an EMBL/GenBank/DDBJ whole genome shotgun (WGS) entry which is preliminary data.</text>
</comment>
<feature type="region of interest" description="Disordered" evidence="3">
    <location>
        <begin position="625"/>
        <end position="671"/>
    </location>
</feature>
<reference evidence="7 8" key="1">
    <citation type="submission" date="2024-01" db="EMBL/GenBank/DDBJ databases">
        <title>A draft genome for the cacao thread blight pathogen Marasmiellus scandens.</title>
        <authorList>
            <person name="Baruah I.K."/>
            <person name="Leung J."/>
            <person name="Bukari Y."/>
            <person name="Amoako-Attah I."/>
            <person name="Meinhardt L.W."/>
            <person name="Bailey B.A."/>
            <person name="Cohen S.P."/>
        </authorList>
    </citation>
    <scope>NUCLEOTIDE SEQUENCE [LARGE SCALE GENOMIC DNA]</scope>
    <source>
        <strain evidence="7 8">GH-19</strain>
    </source>
</reference>
<feature type="region of interest" description="Disordered" evidence="3">
    <location>
        <begin position="422"/>
        <end position="464"/>
    </location>
</feature>
<dbReference type="InterPro" id="IPR000651">
    <property type="entry name" value="Ras-like_Gua-exchang_fac_N"/>
</dbReference>
<feature type="compositionally biased region" description="Polar residues" evidence="3">
    <location>
        <begin position="51"/>
        <end position="72"/>
    </location>
</feature>
<dbReference type="InterPro" id="IPR001849">
    <property type="entry name" value="PH_domain"/>
</dbReference>
<feature type="compositionally biased region" description="Acidic residues" evidence="3">
    <location>
        <begin position="426"/>
        <end position="440"/>
    </location>
</feature>
<proteinExistence type="predicted"/>
<evidence type="ECO:0000259" key="6">
    <source>
        <dbReference type="PROSITE" id="PS50238"/>
    </source>
</evidence>
<dbReference type="InterPro" id="IPR036964">
    <property type="entry name" value="RASGEF_cat_dom_sf"/>
</dbReference>
<dbReference type="SUPFAM" id="SSF48366">
    <property type="entry name" value="Ras GEF"/>
    <property type="match status" value="2"/>
</dbReference>
<dbReference type="Gene3D" id="1.10.555.10">
    <property type="entry name" value="Rho GTPase activation protein"/>
    <property type="match status" value="1"/>
</dbReference>
<dbReference type="SUPFAM" id="SSF48350">
    <property type="entry name" value="GTPase activation domain, GAP"/>
    <property type="match status" value="1"/>
</dbReference>
<protein>
    <submittedName>
        <fullName evidence="7">Rho GTPase-activating protein</fullName>
    </submittedName>
</protein>
<dbReference type="CDD" id="cd00159">
    <property type="entry name" value="RhoGAP"/>
    <property type="match status" value="1"/>
</dbReference>
<feature type="domain" description="PH" evidence="4">
    <location>
        <begin position="1814"/>
        <end position="1865"/>
    </location>
</feature>
<feature type="compositionally biased region" description="Polar residues" evidence="3">
    <location>
        <begin position="237"/>
        <end position="253"/>
    </location>
</feature>
<dbReference type="PROSITE" id="PS50238">
    <property type="entry name" value="RHOGAP"/>
    <property type="match status" value="1"/>
</dbReference>
<dbReference type="EMBL" id="JBANRG010000001">
    <property type="protein sequence ID" value="KAK7472088.1"/>
    <property type="molecule type" value="Genomic_DNA"/>
</dbReference>
<dbReference type="InterPro" id="IPR001895">
    <property type="entry name" value="RASGEF_cat_dom"/>
</dbReference>
<dbReference type="InterPro" id="IPR008936">
    <property type="entry name" value="Rho_GTPase_activation_prot"/>
</dbReference>
<accession>A0ABR1K3T5</accession>
<feature type="compositionally biased region" description="Polar residues" evidence="3">
    <location>
        <begin position="263"/>
        <end position="273"/>
    </location>
</feature>
<evidence type="ECO:0000313" key="8">
    <source>
        <dbReference type="Proteomes" id="UP001498398"/>
    </source>
</evidence>
<feature type="compositionally biased region" description="Polar residues" evidence="3">
    <location>
        <begin position="1159"/>
        <end position="1169"/>
    </location>
</feature>
<dbReference type="InterPro" id="IPR050729">
    <property type="entry name" value="Rho-GAP"/>
</dbReference>
<dbReference type="PANTHER" id="PTHR23176">
    <property type="entry name" value="RHO/RAC/CDC GTPASE-ACTIVATING PROTEIN"/>
    <property type="match status" value="1"/>
</dbReference>
<dbReference type="SMART" id="SM00324">
    <property type="entry name" value="RhoGAP"/>
    <property type="match status" value="1"/>
</dbReference>
<feature type="compositionally biased region" description="Polar residues" evidence="3">
    <location>
        <begin position="641"/>
        <end position="653"/>
    </location>
</feature>
<dbReference type="Proteomes" id="UP001498398">
    <property type="component" value="Unassembled WGS sequence"/>
</dbReference>
<gene>
    <name evidence="7" type="primary">BEM2</name>
    <name evidence="7" type="ORF">VKT23_000207</name>
</gene>
<dbReference type="PROSITE" id="PS50212">
    <property type="entry name" value="RASGEF_NTER"/>
    <property type="match status" value="1"/>
</dbReference>
<dbReference type="Gene3D" id="1.20.870.10">
    <property type="entry name" value="Son of sevenless (SoS) protein Chain: S domain 1"/>
    <property type="match status" value="1"/>
</dbReference>
<feature type="compositionally biased region" description="Polar residues" evidence="3">
    <location>
        <begin position="8"/>
        <end position="41"/>
    </location>
</feature>
<keyword evidence="1" id="KW-0343">GTPase activation</keyword>
<feature type="region of interest" description="Disordered" evidence="3">
    <location>
        <begin position="1721"/>
        <end position="1744"/>
    </location>
</feature>
<feature type="domain" description="Rho-GAP" evidence="6">
    <location>
        <begin position="1903"/>
        <end position="2096"/>
    </location>
</feature>
<organism evidence="7 8">
    <name type="scientific">Marasmiellus scandens</name>
    <dbReference type="NCBI Taxonomy" id="2682957"/>
    <lineage>
        <taxon>Eukaryota</taxon>
        <taxon>Fungi</taxon>
        <taxon>Dikarya</taxon>
        <taxon>Basidiomycota</taxon>
        <taxon>Agaricomycotina</taxon>
        <taxon>Agaricomycetes</taxon>
        <taxon>Agaricomycetidae</taxon>
        <taxon>Agaricales</taxon>
        <taxon>Marasmiineae</taxon>
        <taxon>Omphalotaceae</taxon>
        <taxon>Marasmiellus</taxon>
    </lineage>
</organism>
<feature type="domain" description="N-terminal Ras-GEF" evidence="5">
    <location>
        <begin position="1184"/>
        <end position="1339"/>
    </location>
</feature>
<dbReference type="SMART" id="SM00147">
    <property type="entry name" value="RasGEF"/>
    <property type="match status" value="1"/>
</dbReference>
<dbReference type="InterPro" id="IPR000198">
    <property type="entry name" value="RhoGAP_dom"/>
</dbReference>
<evidence type="ECO:0000256" key="1">
    <source>
        <dbReference type="ARBA" id="ARBA00022468"/>
    </source>
</evidence>
<evidence type="ECO:0000256" key="3">
    <source>
        <dbReference type="SAM" id="MobiDB-lite"/>
    </source>
</evidence>
<dbReference type="Gene3D" id="1.10.840.10">
    <property type="entry name" value="Ras guanine-nucleotide exchange factors catalytic domain"/>
    <property type="match status" value="1"/>
</dbReference>